<accession>A0A0J7JAW9</accession>
<name>A0A0J7JAW9_9GAMM</name>
<dbReference type="InterPro" id="IPR036515">
    <property type="entry name" value="Transposase_17_sf"/>
</dbReference>
<reference evidence="2 3" key="1">
    <citation type="submission" date="2015-06" db="EMBL/GenBank/DDBJ databases">
        <title>Marinobacter subterrani, a genetically tractable neutrophilic iron-oxidizing strain isolated from the Soudan Iron Mine.</title>
        <authorList>
            <person name="Bonis B.M."/>
            <person name="Gralnick J.A."/>
        </authorList>
    </citation>
    <scope>NUCLEOTIDE SEQUENCE [LARGE SCALE GENOMIC DNA]</scope>
    <source>
        <strain evidence="2 3">JG233</strain>
    </source>
</reference>
<protein>
    <submittedName>
        <fullName evidence="2">REP element-mobilizing transposase RayT</fullName>
    </submittedName>
</protein>
<dbReference type="GO" id="GO:0006313">
    <property type="term" value="P:DNA transposition"/>
    <property type="evidence" value="ECO:0007669"/>
    <property type="project" value="InterPro"/>
</dbReference>
<sequence>MPRPGRLCPPGVPQHVIQRGNNRQPIFRGRVDYAFYSKLMEQYAEEHGVALHAWALMTNHVHFLATPSAEHSLSNFMQSIGRRYVRYFNRRYDRTGGLWEGRFRSCLIDSENYLLSCQRYIEMNPLKAGMVNNPEDYWWTSYQCHALGKPSNMHQPHELYQCLAKTPADRKRRYIQLFNVPLPDHVEASIRKTVNNGKPLGSEEFRRRFGER</sequence>
<dbReference type="OrthoDB" id="9814067at2"/>
<keyword evidence="3" id="KW-1185">Reference proteome</keyword>
<evidence type="ECO:0000313" key="3">
    <source>
        <dbReference type="Proteomes" id="UP000036102"/>
    </source>
</evidence>
<dbReference type="GO" id="GO:0003677">
    <property type="term" value="F:DNA binding"/>
    <property type="evidence" value="ECO:0007669"/>
    <property type="project" value="InterPro"/>
</dbReference>
<dbReference type="EMBL" id="LFBU01000001">
    <property type="protein sequence ID" value="KMQ75016.1"/>
    <property type="molecule type" value="Genomic_DNA"/>
</dbReference>
<evidence type="ECO:0000313" key="2">
    <source>
        <dbReference type="EMBL" id="KMQ75016.1"/>
    </source>
</evidence>
<proteinExistence type="predicted"/>
<dbReference type="PANTHER" id="PTHR34322">
    <property type="entry name" value="TRANSPOSASE, Y1_TNP DOMAIN-CONTAINING"/>
    <property type="match status" value="1"/>
</dbReference>
<comment type="caution">
    <text evidence="2">The sequence shown here is derived from an EMBL/GenBank/DDBJ whole genome shotgun (WGS) entry which is preliminary data.</text>
</comment>
<dbReference type="InterPro" id="IPR002686">
    <property type="entry name" value="Transposase_17"/>
</dbReference>
<dbReference type="Gene3D" id="3.30.70.1290">
    <property type="entry name" value="Transposase IS200-like"/>
    <property type="match status" value="1"/>
</dbReference>
<dbReference type="SUPFAM" id="SSF143422">
    <property type="entry name" value="Transposase IS200-like"/>
    <property type="match status" value="1"/>
</dbReference>
<dbReference type="Proteomes" id="UP000036102">
    <property type="component" value="Unassembled WGS sequence"/>
</dbReference>
<evidence type="ECO:0000259" key="1">
    <source>
        <dbReference type="SMART" id="SM01321"/>
    </source>
</evidence>
<dbReference type="STRING" id="1658765.Msub_11215"/>
<dbReference type="RefSeq" id="WP_048495169.1">
    <property type="nucleotide sequence ID" value="NZ_LFBU01000001.1"/>
</dbReference>
<dbReference type="Pfam" id="PF01797">
    <property type="entry name" value="Y1_Tnp"/>
    <property type="match status" value="1"/>
</dbReference>
<dbReference type="GO" id="GO:0004803">
    <property type="term" value="F:transposase activity"/>
    <property type="evidence" value="ECO:0007669"/>
    <property type="project" value="InterPro"/>
</dbReference>
<organism evidence="2 3">
    <name type="scientific">Marinobacter subterrani</name>
    <dbReference type="NCBI Taxonomy" id="1658765"/>
    <lineage>
        <taxon>Bacteria</taxon>
        <taxon>Pseudomonadati</taxon>
        <taxon>Pseudomonadota</taxon>
        <taxon>Gammaproteobacteria</taxon>
        <taxon>Pseudomonadales</taxon>
        <taxon>Marinobacteraceae</taxon>
        <taxon>Marinobacter</taxon>
    </lineage>
</organism>
<gene>
    <name evidence="2" type="ORF">Msub_11215</name>
</gene>
<dbReference type="SMART" id="SM01321">
    <property type="entry name" value="Y1_Tnp"/>
    <property type="match status" value="1"/>
</dbReference>
<dbReference type="PANTHER" id="PTHR34322:SF2">
    <property type="entry name" value="TRANSPOSASE IS200-LIKE DOMAIN-CONTAINING PROTEIN"/>
    <property type="match status" value="1"/>
</dbReference>
<feature type="domain" description="Transposase IS200-like" evidence="1">
    <location>
        <begin position="9"/>
        <end position="124"/>
    </location>
</feature>
<dbReference type="AlphaFoldDB" id="A0A0J7JAW9"/>
<dbReference type="PATRIC" id="fig|1658765.3.peg.1202"/>